<feature type="active site" description="Proton acceptor" evidence="18">
    <location>
        <position position="353"/>
    </location>
</feature>
<evidence type="ECO:0000313" key="22">
    <source>
        <dbReference type="Proteomes" id="UP000053477"/>
    </source>
</evidence>
<dbReference type="GO" id="GO:0009437">
    <property type="term" value="P:carnitine metabolic process"/>
    <property type="evidence" value="ECO:0007669"/>
    <property type="project" value="TreeGrafter"/>
</dbReference>
<evidence type="ECO:0000256" key="16">
    <source>
        <dbReference type="ARBA" id="ARBA00066910"/>
    </source>
</evidence>
<evidence type="ECO:0000256" key="9">
    <source>
        <dbReference type="ARBA" id="ARBA00023098"/>
    </source>
</evidence>
<organism evidence="21 22">
    <name type="scientific">Schizopora paradoxa</name>
    <dbReference type="NCBI Taxonomy" id="27342"/>
    <lineage>
        <taxon>Eukaryota</taxon>
        <taxon>Fungi</taxon>
        <taxon>Dikarya</taxon>
        <taxon>Basidiomycota</taxon>
        <taxon>Agaricomycotina</taxon>
        <taxon>Agaricomycetes</taxon>
        <taxon>Hymenochaetales</taxon>
        <taxon>Schizoporaceae</taxon>
        <taxon>Schizopora</taxon>
    </lineage>
</organism>
<comment type="function">
    <text evidence="15">Carnitine acetylase is specific for short chain fatty acids. Carnitine acetylase seems to affect the flux through the pyruvate dehydrogenase complex. It may be involved as well in the transport of acetyl-CoA into mitochondria.</text>
</comment>
<dbReference type="GO" id="GO:0005777">
    <property type="term" value="C:peroxisome"/>
    <property type="evidence" value="ECO:0007669"/>
    <property type="project" value="UniProtKB-SubCell"/>
</dbReference>
<keyword evidence="10" id="KW-0496">Mitochondrion</keyword>
<dbReference type="PANTHER" id="PTHR22589:SF103">
    <property type="entry name" value="CARNITINE O-ACETYL-TRANSFERASE, ISOFORM A-RELATED"/>
    <property type="match status" value="1"/>
</dbReference>
<name>A0A0H2SJI9_9AGAM</name>
<evidence type="ECO:0000256" key="5">
    <source>
        <dbReference type="ARBA" id="ARBA00022679"/>
    </source>
</evidence>
<comment type="catalytic activity">
    <reaction evidence="14">
        <text>(R)-carnitine + acetyl-CoA = O-acetyl-(R)-carnitine + CoA</text>
        <dbReference type="Rhea" id="RHEA:21136"/>
        <dbReference type="ChEBI" id="CHEBI:16347"/>
        <dbReference type="ChEBI" id="CHEBI:57287"/>
        <dbReference type="ChEBI" id="CHEBI:57288"/>
        <dbReference type="ChEBI" id="CHEBI:57589"/>
        <dbReference type="EC" id="2.3.1.7"/>
    </reaction>
</comment>
<keyword evidence="7" id="KW-0276">Fatty acid metabolism</keyword>
<dbReference type="GO" id="GO:0005743">
    <property type="term" value="C:mitochondrial inner membrane"/>
    <property type="evidence" value="ECO:0007669"/>
    <property type="project" value="UniProtKB-SubCell"/>
</dbReference>
<evidence type="ECO:0000256" key="12">
    <source>
        <dbReference type="ARBA" id="ARBA00023140"/>
    </source>
</evidence>
<keyword evidence="12" id="KW-0576">Peroxisome</keyword>
<comment type="similarity">
    <text evidence="3">Belongs to the carnitine/choline acetyltransferase family.</text>
</comment>
<keyword evidence="22" id="KW-1185">Reference proteome</keyword>
<dbReference type="EC" id="2.3.1.7" evidence="16"/>
<evidence type="ECO:0000256" key="18">
    <source>
        <dbReference type="PIRSR" id="PIRSR600542-1"/>
    </source>
</evidence>
<evidence type="ECO:0000259" key="20">
    <source>
        <dbReference type="Pfam" id="PF00755"/>
    </source>
</evidence>
<comment type="subcellular location">
    <subcellularLocation>
        <location evidence="2">Mitochondrion inner membrane</location>
        <topology evidence="2">Peripheral membrane protein</topology>
        <orientation evidence="2">Matrix side</orientation>
    </subcellularLocation>
    <subcellularLocation>
        <location evidence="1">Peroxisome</location>
    </subcellularLocation>
</comment>
<evidence type="ECO:0000313" key="21">
    <source>
        <dbReference type="EMBL" id="KLO17286.1"/>
    </source>
</evidence>
<dbReference type="PANTHER" id="PTHR22589">
    <property type="entry name" value="CARNITINE O-ACYLTRANSFERASE"/>
    <property type="match status" value="1"/>
</dbReference>
<dbReference type="SUPFAM" id="SSF52777">
    <property type="entry name" value="CoA-dependent acyltransferases"/>
    <property type="match status" value="2"/>
</dbReference>
<dbReference type="EMBL" id="KQ085906">
    <property type="protein sequence ID" value="KLO17286.1"/>
    <property type="molecule type" value="Genomic_DNA"/>
</dbReference>
<evidence type="ECO:0000256" key="13">
    <source>
        <dbReference type="ARBA" id="ARBA00023315"/>
    </source>
</evidence>
<evidence type="ECO:0000256" key="3">
    <source>
        <dbReference type="ARBA" id="ARBA00005232"/>
    </source>
</evidence>
<dbReference type="InterPro" id="IPR042231">
    <property type="entry name" value="Cho/carn_acyl_trans_2"/>
</dbReference>
<dbReference type="STRING" id="27342.A0A0H2SJI9"/>
<dbReference type="Proteomes" id="UP000053477">
    <property type="component" value="Unassembled WGS sequence"/>
</dbReference>
<evidence type="ECO:0000256" key="4">
    <source>
        <dbReference type="ARBA" id="ARBA00022448"/>
    </source>
</evidence>
<dbReference type="InterPro" id="IPR023213">
    <property type="entry name" value="CAT-like_dom_sf"/>
</dbReference>
<protein>
    <recommendedName>
        <fullName evidence="17">Carnitine O-acetyltransferase, mitochondrial</fullName>
        <ecNumber evidence="16">2.3.1.7</ecNumber>
    </recommendedName>
</protein>
<evidence type="ECO:0000256" key="6">
    <source>
        <dbReference type="ARBA" id="ARBA00022792"/>
    </source>
</evidence>
<feature type="compositionally biased region" description="Polar residues" evidence="19">
    <location>
        <begin position="1"/>
        <end position="14"/>
    </location>
</feature>
<dbReference type="GO" id="GO:0006631">
    <property type="term" value="P:fatty acid metabolic process"/>
    <property type="evidence" value="ECO:0007669"/>
    <property type="project" value="UniProtKB-KW"/>
</dbReference>
<keyword evidence="6" id="KW-0999">Mitochondrion inner membrane</keyword>
<dbReference type="FunFam" id="3.30.559.70:FF:000007">
    <property type="entry name" value="Carnitine O-acetyltransferase, mitochondrial"/>
    <property type="match status" value="1"/>
</dbReference>
<dbReference type="Pfam" id="PF00755">
    <property type="entry name" value="Carn_acyltransf"/>
    <property type="match status" value="1"/>
</dbReference>
<keyword evidence="4" id="KW-0813">Transport</keyword>
<evidence type="ECO:0000256" key="10">
    <source>
        <dbReference type="ARBA" id="ARBA00023128"/>
    </source>
</evidence>
<evidence type="ECO:0000256" key="7">
    <source>
        <dbReference type="ARBA" id="ARBA00022832"/>
    </source>
</evidence>
<dbReference type="Gene3D" id="3.30.559.10">
    <property type="entry name" value="Chloramphenicol acetyltransferase-like domain"/>
    <property type="match status" value="1"/>
</dbReference>
<sequence length="637" mass="71243">MAARRQLSSTPARRQQQDEVPAGYAVDPAAPPMLRFEASLPRLPVPALSSTLAKYVETVQPHLTPQEFERTKAAADAFAKSELGKELQRRLEARRDEIVRDGVGGVEMEGAVRDSWLADWWNDVAYMGYRDPVVVFVSYFYVHLELDYGKGVLGKTQAGRAAALLKAMMRFREMVESGNLEPEKVKHAPLAMSSYKWLFNSTRYPTKPSDTAEKFDPKTNNHVVFVRKNKFFEVNLVDAEGKELSGTELESQIQKVIDLAGSEAATSLGVLTSENRDTWTDARGALLAASPANVEAMKRIDSAILVVCLDDTKPVTREDLSWACWTGNGRNRWYDKHQFIVFENGRSGFLGEHSCMDGTPTLRLNEFMLASLFKGKIELGGGASGRSLPTPREITFELNDKIKSYVADAERNFDKLVGAHTLVVQHYEGYGKNYIKSHKASPDAWAQLVKQLAFHKLAGRPGVCYESAQTRKFKLGRTEVIRAASSESKAWAEAMLNPNETDDHRAILFRRAVARHLQYAAWAADGQGVDRHLFGLKRLLKDGEEVPELYQDPAYARTNHWELSTSQLSSPFLDGWGYGEVVPDGYGLSYSIGDDYIRWTITSLKDDIHELKHYLAEAATETKRMMESAASSAKAKL</sequence>
<dbReference type="GO" id="GO:0004092">
    <property type="term" value="F:carnitine O-acetyltransferase activity"/>
    <property type="evidence" value="ECO:0007669"/>
    <property type="project" value="UniProtKB-EC"/>
</dbReference>
<keyword evidence="8" id="KW-0809">Transit peptide</keyword>
<evidence type="ECO:0000256" key="8">
    <source>
        <dbReference type="ARBA" id="ARBA00022946"/>
    </source>
</evidence>
<reference evidence="21 22" key="1">
    <citation type="submission" date="2015-04" db="EMBL/GenBank/DDBJ databases">
        <title>Complete genome sequence of Schizopora paradoxa KUC8140, a cosmopolitan wood degrader in East Asia.</title>
        <authorList>
            <consortium name="DOE Joint Genome Institute"/>
            <person name="Min B."/>
            <person name="Park H."/>
            <person name="Jang Y."/>
            <person name="Kim J.-J."/>
            <person name="Kim K.H."/>
            <person name="Pangilinan J."/>
            <person name="Lipzen A."/>
            <person name="Riley R."/>
            <person name="Grigoriev I.V."/>
            <person name="Spatafora J.W."/>
            <person name="Choi I.-G."/>
        </authorList>
    </citation>
    <scope>NUCLEOTIDE SEQUENCE [LARGE SCALE GENOMIC DNA]</scope>
    <source>
        <strain evidence="21 22">KUC8140</strain>
    </source>
</reference>
<dbReference type="Gene3D" id="3.30.559.70">
    <property type="entry name" value="Choline/Carnitine o-acyltransferase, domain 2"/>
    <property type="match status" value="1"/>
</dbReference>
<evidence type="ECO:0000256" key="11">
    <source>
        <dbReference type="ARBA" id="ARBA00023136"/>
    </source>
</evidence>
<gene>
    <name evidence="21" type="ORF">SCHPADRAFT_900734</name>
</gene>
<keyword evidence="13 21" id="KW-0012">Acyltransferase</keyword>
<proteinExistence type="inferred from homology"/>
<evidence type="ECO:0000256" key="2">
    <source>
        <dbReference type="ARBA" id="ARBA00004443"/>
    </source>
</evidence>
<evidence type="ECO:0000256" key="17">
    <source>
        <dbReference type="ARBA" id="ARBA00073438"/>
    </source>
</evidence>
<dbReference type="PROSITE" id="PS00439">
    <property type="entry name" value="ACYLTRANSF_C_1"/>
    <property type="match status" value="1"/>
</dbReference>
<feature type="domain" description="Choline/carnitine acyltransferase" evidence="20">
    <location>
        <begin position="43"/>
        <end position="616"/>
    </location>
</feature>
<evidence type="ECO:0000256" key="1">
    <source>
        <dbReference type="ARBA" id="ARBA00004275"/>
    </source>
</evidence>
<keyword evidence="11" id="KW-0472">Membrane</keyword>
<evidence type="ECO:0000256" key="14">
    <source>
        <dbReference type="ARBA" id="ARBA00052702"/>
    </source>
</evidence>
<keyword evidence="9" id="KW-0443">Lipid metabolism</keyword>
<evidence type="ECO:0000256" key="19">
    <source>
        <dbReference type="SAM" id="MobiDB-lite"/>
    </source>
</evidence>
<dbReference type="OrthoDB" id="240216at2759"/>
<keyword evidence="5 21" id="KW-0808">Transferase</keyword>
<evidence type="ECO:0000256" key="15">
    <source>
        <dbReference type="ARBA" id="ARBA00053195"/>
    </source>
</evidence>
<dbReference type="InterPro" id="IPR000542">
    <property type="entry name" value="Carn_acyl_trans"/>
</dbReference>
<accession>A0A0H2SJI9</accession>
<dbReference type="AlphaFoldDB" id="A0A0H2SJI9"/>
<feature type="region of interest" description="Disordered" evidence="19">
    <location>
        <begin position="1"/>
        <end position="26"/>
    </location>
</feature>
<dbReference type="InParanoid" id="A0A0H2SJI9"/>
<dbReference type="InterPro" id="IPR039551">
    <property type="entry name" value="Cho/carn_acyl_trans"/>
</dbReference>